<evidence type="ECO:0000256" key="5">
    <source>
        <dbReference type="PROSITE-ProRule" id="PRU00169"/>
    </source>
</evidence>
<evidence type="ECO:0000313" key="9">
    <source>
        <dbReference type="Proteomes" id="UP001595648"/>
    </source>
</evidence>
<dbReference type="PROSITE" id="PS00622">
    <property type="entry name" value="HTH_LUXR_1"/>
    <property type="match status" value="1"/>
</dbReference>
<dbReference type="Gene3D" id="3.40.50.2300">
    <property type="match status" value="1"/>
</dbReference>
<dbReference type="InterPro" id="IPR001789">
    <property type="entry name" value="Sig_transdc_resp-reg_receiver"/>
</dbReference>
<dbReference type="InterPro" id="IPR039420">
    <property type="entry name" value="WalR-like"/>
</dbReference>
<dbReference type="SMART" id="SM00421">
    <property type="entry name" value="HTH_LUXR"/>
    <property type="match status" value="1"/>
</dbReference>
<name>A0ABV7MRV8_9HYPH</name>
<keyword evidence="4" id="KW-0804">Transcription</keyword>
<dbReference type="SMART" id="SM00448">
    <property type="entry name" value="REC"/>
    <property type="match status" value="1"/>
</dbReference>
<dbReference type="SUPFAM" id="SSF52172">
    <property type="entry name" value="CheY-like"/>
    <property type="match status" value="1"/>
</dbReference>
<dbReference type="Proteomes" id="UP001595648">
    <property type="component" value="Unassembled WGS sequence"/>
</dbReference>
<evidence type="ECO:0000256" key="2">
    <source>
        <dbReference type="ARBA" id="ARBA00023015"/>
    </source>
</evidence>
<dbReference type="PANTHER" id="PTHR43214:SF41">
    <property type="entry name" value="NITRATE_NITRITE RESPONSE REGULATOR PROTEIN NARP"/>
    <property type="match status" value="1"/>
</dbReference>
<dbReference type="PROSITE" id="PS50110">
    <property type="entry name" value="RESPONSE_REGULATORY"/>
    <property type="match status" value="1"/>
</dbReference>
<dbReference type="RefSeq" id="WP_378981316.1">
    <property type="nucleotide sequence ID" value="NZ_JBHRVD010000001.1"/>
</dbReference>
<reference evidence="9" key="1">
    <citation type="journal article" date="2019" name="Int. J. Syst. Evol. Microbiol.">
        <title>The Global Catalogue of Microorganisms (GCM) 10K type strain sequencing project: providing services to taxonomists for standard genome sequencing and annotation.</title>
        <authorList>
            <consortium name="The Broad Institute Genomics Platform"/>
            <consortium name="The Broad Institute Genome Sequencing Center for Infectious Disease"/>
            <person name="Wu L."/>
            <person name="Ma J."/>
        </authorList>
    </citation>
    <scope>NUCLEOTIDE SEQUENCE [LARGE SCALE GENOMIC DNA]</scope>
    <source>
        <strain evidence="9">ICMP 19515</strain>
    </source>
</reference>
<dbReference type="PRINTS" id="PR00038">
    <property type="entry name" value="HTHLUXR"/>
</dbReference>
<feature type="domain" description="Response regulatory" evidence="7">
    <location>
        <begin position="29"/>
        <end position="145"/>
    </location>
</feature>
<dbReference type="CDD" id="cd06170">
    <property type="entry name" value="LuxR_C_like"/>
    <property type="match status" value="1"/>
</dbReference>
<dbReference type="SUPFAM" id="SSF46894">
    <property type="entry name" value="C-terminal effector domain of the bipartite response regulators"/>
    <property type="match status" value="1"/>
</dbReference>
<sequence length="255" mass="27359">MAATHRWQFSGMGPWRQGPAAGELTMVTTVFVADDHPLLLHGLTDLIARDPGFRVVGSAQDGTVAMAMIRRDVPDVAVLDISMPGLSGLDIAAEIGRQGLATLCVLLTVGASQAQLYDAVAVGVAGIVFKEAAVEALLRCLHEVAGGGRWLPVEIVGKAVQDEASRRIKWQKLSSRLTRREMEITRLVAADTPYERIAFDIGISKGTLKIHMNNIYRKLEIASRVQLLQLAAGQIGPTAGGPRDQFGFANPARDA</sequence>
<comment type="caution">
    <text evidence="8">The sequence shown here is derived from an EMBL/GenBank/DDBJ whole genome shotgun (WGS) entry which is preliminary data.</text>
</comment>
<dbReference type="InterPro" id="IPR016032">
    <property type="entry name" value="Sig_transdc_resp-reg_C-effctor"/>
</dbReference>
<evidence type="ECO:0000313" key="8">
    <source>
        <dbReference type="EMBL" id="MFC3324455.1"/>
    </source>
</evidence>
<evidence type="ECO:0000259" key="7">
    <source>
        <dbReference type="PROSITE" id="PS50110"/>
    </source>
</evidence>
<dbReference type="PANTHER" id="PTHR43214">
    <property type="entry name" value="TWO-COMPONENT RESPONSE REGULATOR"/>
    <property type="match status" value="1"/>
</dbReference>
<dbReference type="PROSITE" id="PS50043">
    <property type="entry name" value="HTH_LUXR_2"/>
    <property type="match status" value="1"/>
</dbReference>
<dbReference type="CDD" id="cd17535">
    <property type="entry name" value="REC_NarL-like"/>
    <property type="match status" value="1"/>
</dbReference>
<keyword evidence="1 5" id="KW-0597">Phosphoprotein</keyword>
<evidence type="ECO:0000256" key="1">
    <source>
        <dbReference type="ARBA" id="ARBA00022553"/>
    </source>
</evidence>
<protein>
    <submittedName>
        <fullName evidence="8">Response regulator</fullName>
    </submittedName>
</protein>
<keyword evidence="2" id="KW-0805">Transcription regulation</keyword>
<dbReference type="InterPro" id="IPR000792">
    <property type="entry name" value="Tscrpt_reg_LuxR_C"/>
</dbReference>
<dbReference type="Pfam" id="PF00196">
    <property type="entry name" value="GerE"/>
    <property type="match status" value="1"/>
</dbReference>
<gene>
    <name evidence="8" type="ORF">ACFOJ9_22205</name>
</gene>
<feature type="modified residue" description="4-aspartylphosphate" evidence="5">
    <location>
        <position position="80"/>
    </location>
</feature>
<feature type="domain" description="HTH luxR-type" evidence="6">
    <location>
        <begin position="170"/>
        <end position="235"/>
    </location>
</feature>
<dbReference type="InterPro" id="IPR058245">
    <property type="entry name" value="NreC/VraR/RcsB-like_REC"/>
</dbReference>
<evidence type="ECO:0000259" key="6">
    <source>
        <dbReference type="PROSITE" id="PS50043"/>
    </source>
</evidence>
<keyword evidence="9" id="KW-1185">Reference proteome</keyword>
<organism evidence="8 9">
    <name type="scientific">Mesorhizobium cantuariense</name>
    <dbReference type="NCBI Taxonomy" id="1300275"/>
    <lineage>
        <taxon>Bacteria</taxon>
        <taxon>Pseudomonadati</taxon>
        <taxon>Pseudomonadota</taxon>
        <taxon>Alphaproteobacteria</taxon>
        <taxon>Hyphomicrobiales</taxon>
        <taxon>Phyllobacteriaceae</taxon>
        <taxon>Mesorhizobium</taxon>
    </lineage>
</organism>
<evidence type="ECO:0000256" key="4">
    <source>
        <dbReference type="ARBA" id="ARBA00023163"/>
    </source>
</evidence>
<dbReference type="Pfam" id="PF00072">
    <property type="entry name" value="Response_reg"/>
    <property type="match status" value="1"/>
</dbReference>
<evidence type="ECO:0000256" key="3">
    <source>
        <dbReference type="ARBA" id="ARBA00023125"/>
    </source>
</evidence>
<dbReference type="EMBL" id="JBHRVD010000001">
    <property type="protein sequence ID" value="MFC3324455.1"/>
    <property type="molecule type" value="Genomic_DNA"/>
</dbReference>
<accession>A0ABV7MRV8</accession>
<keyword evidence="3" id="KW-0238">DNA-binding</keyword>
<dbReference type="InterPro" id="IPR011006">
    <property type="entry name" value="CheY-like_superfamily"/>
</dbReference>
<proteinExistence type="predicted"/>